<reference evidence="4 5" key="1">
    <citation type="submission" date="2016-07" db="EMBL/GenBank/DDBJ databases">
        <title>Pervasive Adenine N6-methylation of Active Genes in Fungi.</title>
        <authorList>
            <consortium name="DOE Joint Genome Institute"/>
            <person name="Mondo S.J."/>
            <person name="Dannebaum R.O."/>
            <person name="Kuo R.C."/>
            <person name="Labutti K."/>
            <person name="Haridas S."/>
            <person name="Kuo A."/>
            <person name="Salamov A."/>
            <person name="Ahrendt S.R."/>
            <person name="Lipzen A."/>
            <person name="Sullivan W."/>
            <person name="Andreopoulos W.B."/>
            <person name="Clum A."/>
            <person name="Lindquist E."/>
            <person name="Daum C."/>
            <person name="Ramamoorthy G.K."/>
            <person name="Gryganskyi A."/>
            <person name="Culley D."/>
            <person name="Magnuson J.K."/>
            <person name="James T.Y."/>
            <person name="O'Malley M.A."/>
            <person name="Stajich J.E."/>
            <person name="Spatafora J.W."/>
            <person name="Visel A."/>
            <person name="Grigoriev I.V."/>
        </authorList>
    </citation>
    <scope>NUCLEOTIDE SEQUENCE [LARGE SCALE GENOMIC DNA]</scope>
    <source>
        <strain evidence="4 5">CBS 129021</strain>
    </source>
</reference>
<dbReference type="InParanoid" id="A0A1Y2EDX4"/>
<dbReference type="Pfam" id="PF17389">
    <property type="entry name" value="Bac_rhamnosid6H"/>
    <property type="match status" value="1"/>
</dbReference>
<name>A0A1Y2EDX4_9PEZI</name>
<dbReference type="Gene3D" id="1.50.10.10">
    <property type="match status" value="1"/>
</dbReference>
<dbReference type="PANTHER" id="PTHR34987">
    <property type="entry name" value="C, PUTATIVE (AFU_ORTHOLOGUE AFUA_3G02880)-RELATED"/>
    <property type="match status" value="1"/>
</dbReference>
<feature type="signal peptide" evidence="1">
    <location>
        <begin position="1"/>
        <end position="25"/>
    </location>
</feature>
<sequence>MLIASYLLHIVLWSLFQLLVSSSSAVWERDDIPSWHQYVRAPSSSTVTPKKVLAGYSNGNVTNAGGLVDGSGTTYLSRSENSSEVPTVVVDFGQNVVGLLTIDFVGAKNYTHGQPGIKLIFSETLEFLADKSDFSRSDNGRGDDKITNATDQIAVKSEPYTWTNQWGCEFSRQVCSDGLHGFRYVKIALDALPEDSPHTTSFGEVGISSVKVQFYGFLGTPDTFTGTFECSDKDLTQWWYDGSYTSEMCIDVFRANDTELRDATSPSLVGKLVIHDGAKRDRDPYMGDLAVSALTSYLTHDVEEVARNVMEDLVQHQRSDGWIPPASINNYGLQLFDYPLWWVSCSYEHVMHTGNLSYIESYYPNMTLLLDTYYPQHTSSSSGLLVRQEGYGDYAFIPRDGSAAYYSALYVLSLTRAAALADFLLKPDDASRWRDRAATVSKSFVTELWDPEAEAFFDRKCTGKGCAAHAQDGNSLAIIAGIANDTLSAKALNYLNTSMRHEYGNSFYDAAGNDLVEEASDRVYAFISYFEMSARFASGHTESALDLIRRTYGWMASHDPGITFWEGIGKDGGLYEDGFTSMAHGWSTGIVPLLSTYVLGVSAVKPGFDEWSVKPRTGGLEGGLRVRWQRNGEGSGESYNVWVHAPKGTNGSVSVPWDGKENEGKEVHVDGNKVYDGKGTVEMGAVLEDGWVRVGIQGGEEHVVGWNGTASG</sequence>
<gene>
    <name evidence="4" type="ORF">BCR38DRAFT_454486</name>
</gene>
<dbReference type="InterPro" id="IPR012341">
    <property type="entry name" value="6hp_glycosidase-like_sf"/>
</dbReference>
<dbReference type="STRING" id="1141098.A0A1Y2EDX4"/>
<accession>A0A1Y2EDX4</accession>
<dbReference type="RefSeq" id="XP_040719416.1">
    <property type="nucleotide sequence ID" value="XM_040861705.1"/>
</dbReference>
<evidence type="ECO:0000259" key="3">
    <source>
        <dbReference type="Pfam" id="PF17389"/>
    </source>
</evidence>
<dbReference type="PANTHER" id="PTHR34987:SF5">
    <property type="entry name" value="ALPHA-RHAMNOSIDASE"/>
    <property type="match status" value="1"/>
</dbReference>
<evidence type="ECO:0000256" key="1">
    <source>
        <dbReference type="SAM" id="SignalP"/>
    </source>
</evidence>
<dbReference type="AlphaFoldDB" id="A0A1Y2EDX4"/>
<keyword evidence="5" id="KW-1185">Reference proteome</keyword>
<dbReference type="Pfam" id="PF05592">
    <property type="entry name" value="Bac_rhamnosid"/>
    <property type="match status" value="1"/>
</dbReference>
<dbReference type="EMBL" id="MCFJ01000002">
    <property type="protein sequence ID" value="ORY69466.1"/>
    <property type="molecule type" value="Genomic_DNA"/>
</dbReference>
<comment type="caution">
    <text evidence="4">The sequence shown here is derived from an EMBL/GenBank/DDBJ whole genome shotgun (WGS) entry which is preliminary data.</text>
</comment>
<dbReference type="InterPro" id="IPR035396">
    <property type="entry name" value="Bac_rhamnosid6H"/>
</dbReference>
<evidence type="ECO:0000259" key="2">
    <source>
        <dbReference type="Pfam" id="PF05592"/>
    </source>
</evidence>
<keyword evidence="1" id="KW-0732">Signal</keyword>
<keyword evidence="4" id="KW-0378">Hydrolase</keyword>
<dbReference type="GO" id="GO:0005975">
    <property type="term" value="P:carbohydrate metabolic process"/>
    <property type="evidence" value="ECO:0007669"/>
    <property type="project" value="InterPro"/>
</dbReference>
<feature type="chain" id="PRO_5012688842" evidence="1">
    <location>
        <begin position="26"/>
        <end position="712"/>
    </location>
</feature>
<dbReference type="GeneID" id="63777917"/>
<feature type="domain" description="Alpha-L-rhamnosidase six-hairpin glycosidase" evidence="3">
    <location>
        <begin position="275"/>
        <end position="502"/>
    </location>
</feature>
<dbReference type="InterPro" id="IPR008928">
    <property type="entry name" value="6-hairpin_glycosidase_sf"/>
</dbReference>
<organism evidence="4 5">
    <name type="scientific">Pseudomassariella vexata</name>
    <dbReference type="NCBI Taxonomy" id="1141098"/>
    <lineage>
        <taxon>Eukaryota</taxon>
        <taxon>Fungi</taxon>
        <taxon>Dikarya</taxon>
        <taxon>Ascomycota</taxon>
        <taxon>Pezizomycotina</taxon>
        <taxon>Sordariomycetes</taxon>
        <taxon>Xylariomycetidae</taxon>
        <taxon>Amphisphaeriales</taxon>
        <taxon>Pseudomassariaceae</taxon>
        <taxon>Pseudomassariella</taxon>
    </lineage>
</organism>
<dbReference type="SUPFAM" id="SSF48208">
    <property type="entry name" value="Six-hairpin glycosidases"/>
    <property type="match status" value="1"/>
</dbReference>
<dbReference type="Gene3D" id="2.60.420.10">
    <property type="entry name" value="Maltose phosphorylase, domain 3"/>
    <property type="match status" value="1"/>
</dbReference>
<evidence type="ECO:0000313" key="5">
    <source>
        <dbReference type="Proteomes" id="UP000193689"/>
    </source>
</evidence>
<protein>
    <submittedName>
        <fullName evidence="4">Family 78 glycoside hydrolase</fullName>
    </submittedName>
</protein>
<evidence type="ECO:0000313" key="4">
    <source>
        <dbReference type="EMBL" id="ORY69466.1"/>
    </source>
</evidence>
<proteinExistence type="predicted"/>
<dbReference type="OrthoDB" id="10036721at2759"/>
<dbReference type="GO" id="GO:0016787">
    <property type="term" value="F:hydrolase activity"/>
    <property type="evidence" value="ECO:0007669"/>
    <property type="project" value="UniProtKB-KW"/>
</dbReference>
<dbReference type="InterPro" id="IPR008902">
    <property type="entry name" value="Rhamnosid_concanavalin"/>
</dbReference>
<dbReference type="Proteomes" id="UP000193689">
    <property type="component" value="Unassembled WGS sequence"/>
</dbReference>
<feature type="domain" description="Alpha-L-rhamnosidase concanavalin-like" evidence="2">
    <location>
        <begin position="87"/>
        <end position="188"/>
    </location>
</feature>